<feature type="domain" description="AB hydrolase-1" evidence="2">
    <location>
        <begin position="54"/>
        <end position="298"/>
    </location>
</feature>
<protein>
    <recommendedName>
        <fullName evidence="2">AB hydrolase-1 domain-containing protein</fullName>
    </recommendedName>
</protein>
<dbReference type="Pfam" id="PF12697">
    <property type="entry name" value="Abhydrolase_6"/>
    <property type="match status" value="1"/>
</dbReference>
<dbReference type="SUPFAM" id="SSF53474">
    <property type="entry name" value="alpha/beta-Hydrolases"/>
    <property type="match status" value="1"/>
</dbReference>
<feature type="chain" id="PRO_5027097329" description="AB hydrolase-1 domain-containing protein" evidence="1">
    <location>
        <begin position="21"/>
        <end position="309"/>
    </location>
</feature>
<organism evidence="3">
    <name type="scientific">uncultured Truepera sp</name>
    <dbReference type="NCBI Taxonomy" id="543023"/>
    <lineage>
        <taxon>Bacteria</taxon>
        <taxon>Thermotogati</taxon>
        <taxon>Deinococcota</taxon>
        <taxon>Deinococci</taxon>
        <taxon>Trueperales</taxon>
        <taxon>Trueperaceae</taxon>
        <taxon>Truepera</taxon>
        <taxon>environmental samples</taxon>
    </lineage>
</organism>
<dbReference type="InterPro" id="IPR000073">
    <property type="entry name" value="AB_hydrolase_1"/>
</dbReference>
<evidence type="ECO:0000256" key="1">
    <source>
        <dbReference type="SAM" id="SignalP"/>
    </source>
</evidence>
<proteinExistence type="predicted"/>
<keyword evidence="1" id="KW-0732">Signal</keyword>
<dbReference type="AlphaFoldDB" id="A0A6J4VJP4"/>
<dbReference type="PRINTS" id="PR00111">
    <property type="entry name" value="ABHYDROLASE"/>
</dbReference>
<dbReference type="PANTHER" id="PTHR46438">
    <property type="entry name" value="ALPHA/BETA-HYDROLASES SUPERFAMILY PROTEIN"/>
    <property type="match status" value="1"/>
</dbReference>
<dbReference type="Gene3D" id="3.40.50.1820">
    <property type="entry name" value="alpha/beta hydrolase"/>
    <property type="match status" value="1"/>
</dbReference>
<accession>A0A6J4VJP4</accession>
<gene>
    <name evidence="3" type="ORF">AVDCRST_MAG86-2147</name>
</gene>
<evidence type="ECO:0000313" key="3">
    <source>
        <dbReference type="EMBL" id="CAA9575618.1"/>
    </source>
</evidence>
<dbReference type="InterPro" id="IPR029058">
    <property type="entry name" value="AB_hydrolase_fold"/>
</dbReference>
<dbReference type="PANTHER" id="PTHR46438:SF2">
    <property type="entry name" value="ALPHA_BETA-HYDROLASES SUPERFAMILY PROTEIN"/>
    <property type="match status" value="1"/>
</dbReference>
<name>A0A6J4VJP4_9DEIN</name>
<evidence type="ECO:0000259" key="2">
    <source>
        <dbReference type="Pfam" id="PF12697"/>
    </source>
</evidence>
<dbReference type="EMBL" id="CADCWP010000179">
    <property type="protein sequence ID" value="CAA9575618.1"/>
    <property type="molecule type" value="Genomic_DNA"/>
</dbReference>
<reference evidence="3" key="1">
    <citation type="submission" date="2020-02" db="EMBL/GenBank/DDBJ databases">
        <authorList>
            <person name="Meier V. D."/>
        </authorList>
    </citation>
    <scope>NUCLEOTIDE SEQUENCE</scope>
    <source>
        <strain evidence="3">AVDCRST_MAG86</strain>
    </source>
</reference>
<feature type="signal peptide" evidence="1">
    <location>
        <begin position="1"/>
        <end position="20"/>
    </location>
</feature>
<sequence>MNPLRLAFLLLLTACTPALTQQQTAPIIPGATAQKVAYGDYTTYYETFGEGESVVLVHGIGGGSSMFQYRKNAAALVDAGFKVFALDLLGFGRSSRPAVRYTQDLLVGQLTEFLERVPEAPAAVVANGLSAAYAVRIAAERPELISKLVLISPTGYERLSRPQNEERVAAFRRFRGFLGGVFNTFLLDPGTQRFFLLDAYAGPRSLTEEVLASYDDNLRVENARWVIFSFVSGNLDQSVTRLWPVVTQPVLMLWGDEATTTPIGDAQDFIEARPRTTLLPIRGVKLLPNEDRPRVFNQVVTSFLGGGLD</sequence>